<dbReference type="PROSITE" id="PS51845">
    <property type="entry name" value="PDEASE_I_2"/>
    <property type="match status" value="1"/>
</dbReference>
<dbReference type="SUPFAM" id="SSF109604">
    <property type="entry name" value="HD-domain/PDEase-like"/>
    <property type="match status" value="1"/>
</dbReference>
<reference evidence="8 9" key="1">
    <citation type="journal article" date="2024" name="Nat. Commun.">
        <title>Phylogenomics reveals the evolutionary origins of lichenization in chlorophyte algae.</title>
        <authorList>
            <person name="Puginier C."/>
            <person name="Libourel C."/>
            <person name="Otte J."/>
            <person name="Skaloud P."/>
            <person name="Haon M."/>
            <person name="Grisel S."/>
            <person name="Petersen M."/>
            <person name="Berrin J.G."/>
            <person name="Delaux P.M."/>
            <person name="Dal Grande F."/>
            <person name="Keller J."/>
        </authorList>
    </citation>
    <scope>NUCLEOTIDE SEQUENCE [LARGE SCALE GENOMIC DNA]</scope>
    <source>
        <strain evidence="8 9">SAG 2145</strain>
    </source>
</reference>
<sequence>MSFRLCFATHRRFRVSRHAVASAKPSEAVSALVCFMDSISPRGLSRDIVGSCLVVLRRYQEDHTAASPAERNAVGQLIDWLSGVPHSPSDSDGEDLDESTRSYLASYKDNFARKSASQRGHGELLGASVKAQHMQPLLPGPPDLHQELAKVGDWNAFDIFEVDRLSEGRPLQAVGLALFDRFDLISKLHLPLPRLESYLQAVEDTYIANPYHNSMHAADVTQSLGVMFLCESFTSQLTSLELLTMLLSALVHDVGHPGVTNEFLMNTNAETALVYNDNSINENMHASIAWRLLQQPQNNFLEHLPEEEQKFVRRTLIQIILATDMAGHSTLLKDFSAHIRLQSEQDLRHWSPEARASALHMCVHCADISNPAKPARFGRLWAERITAEFFAQGDQERKRGMPVSPLCDRERVQIPKSQLTFLDYVVRPSFEALRGLCPHVAAAALSNMEEAREHWEAACDPPSTPGHGE</sequence>
<comment type="caution">
    <text evidence="8">The sequence shown here is derived from an EMBL/GenBank/DDBJ whole genome shotgun (WGS) entry which is preliminary data.</text>
</comment>
<dbReference type="Pfam" id="PF00233">
    <property type="entry name" value="PDEase_I"/>
    <property type="match status" value="1"/>
</dbReference>
<feature type="binding site" evidence="5">
    <location>
        <position position="216"/>
    </location>
    <ligand>
        <name>Zn(2+)</name>
        <dbReference type="ChEBI" id="CHEBI:29105"/>
        <label>1</label>
    </ligand>
</feature>
<evidence type="ECO:0000256" key="5">
    <source>
        <dbReference type="PIRSR" id="PIRSR623088-3"/>
    </source>
</evidence>
<dbReference type="InterPro" id="IPR023174">
    <property type="entry name" value="PDEase_CS"/>
</dbReference>
<dbReference type="InterPro" id="IPR036971">
    <property type="entry name" value="PDEase_catalytic_dom_sf"/>
</dbReference>
<feature type="binding site" evidence="4">
    <location>
        <position position="418"/>
    </location>
    <ligand>
        <name>AMP</name>
        <dbReference type="ChEBI" id="CHEBI:456215"/>
    </ligand>
</feature>
<evidence type="ECO:0000256" key="4">
    <source>
        <dbReference type="PIRSR" id="PIRSR623088-2"/>
    </source>
</evidence>
<feature type="binding site" evidence="5">
    <location>
        <position position="253"/>
    </location>
    <ligand>
        <name>Zn(2+)</name>
        <dbReference type="ChEBI" id="CHEBI:29105"/>
        <label>2</label>
    </ligand>
</feature>
<keyword evidence="1 5" id="KW-0479">Metal-binding</keyword>
<dbReference type="AlphaFoldDB" id="A0AAW1QDJ2"/>
<evidence type="ECO:0000259" key="7">
    <source>
        <dbReference type="PROSITE" id="PS51845"/>
    </source>
</evidence>
<comment type="cofactor">
    <cofactor evidence="6">
        <name>a divalent metal cation</name>
        <dbReference type="ChEBI" id="CHEBI:60240"/>
    </cofactor>
    <text evidence="6">Binds 2 divalent metal cations per subunit. Site 1 may preferentially bind zinc ions, while site 2 has a preference for magnesium and/or manganese ions.</text>
</comment>
<dbReference type="InterPro" id="IPR003607">
    <property type="entry name" value="HD/PDEase_dom"/>
</dbReference>
<dbReference type="Gene3D" id="1.10.1300.10">
    <property type="entry name" value="3'5'-cyclic nucleotide phosphodiesterase, catalytic domain"/>
    <property type="match status" value="1"/>
</dbReference>
<dbReference type="EMBL" id="JALJOS010000047">
    <property type="protein sequence ID" value="KAK9819465.1"/>
    <property type="molecule type" value="Genomic_DNA"/>
</dbReference>
<feature type="binding site" evidence="4">
    <location>
        <position position="367"/>
    </location>
    <ligand>
        <name>AMP</name>
        <dbReference type="ChEBI" id="CHEBI:456215"/>
    </ligand>
</feature>
<accession>A0AAW1QDJ2</accession>
<proteinExistence type="inferred from homology"/>
<name>A0AAW1QDJ2_9CHLO</name>
<dbReference type="CDD" id="cd00077">
    <property type="entry name" value="HDc"/>
    <property type="match status" value="1"/>
</dbReference>
<keyword evidence="2 6" id="KW-0378">Hydrolase</keyword>
<dbReference type="SMART" id="SM00471">
    <property type="entry name" value="HDc"/>
    <property type="match status" value="1"/>
</dbReference>
<evidence type="ECO:0000313" key="8">
    <source>
        <dbReference type="EMBL" id="KAK9819465.1"/>
    </source>
</evidence>
<dbReference type="InterPro" id="IPR023088">
    <property type="entry name" value="PDEase"/>
</dbReference>
<protein>
    <recommendedName>
        <fullName evidence="6">Phosphodiesterase</fullName>
        <ecNumber evidence="6">3.1.4.-</ecNumber>
    </recommendedName>
</protein>
<feature type="binding site" evidence="5">
    <location>
        <position position="367"/>
    </location>
    <ligand>
        <name>Zn(2+)</name>
        <dbReference type="ChEBI" id="CHEBI:29105"/>
        <label>1</label>
    </ligand>
</feature>
<gene>
    <name evidence="8" type="ORF">WJX74_009269</name>
</gene>
<evidence type="ECO:0000256" key="3">
    <source>
        <dbReference type="PIRSR" id="PIRSR623088-1"/>
    </source>
</evidence>
<feature type="domain" description="PDEase" evidence="7">
    <location>
        <begin position="136"/>
        <end position="462"/>
    </location>
</feature>
<dbReference type="GO" id="GO:0004114">
    <property type="term" value="F:3',5'-cyclic-nucleotide phosphodiesterase activity"/>
    <property type="evidence" value="ECO:0007669"/>
    <property type="project" value="InterPro"/>
</dbReference>
<dbReference type="InterPro" id="IPR002073">
    <property type="entry name" value="PDEase_catalytic_dom"/>
</dbReference>
<dbReference type="PROSITE" id="PS00126">
    <property type="entry name" value="PDEASE_I_1"/>
    <property type="match status" value="1"/>
</dbReference>
<evidence type="ECO:0000256" key="2">
    <source>
        <dbReference type="ARBA" id="ARBA00022801"/>
    </source>
</evidence>
<comment type="similarity">
    <text evidence="6">Belongs to the cyclic nucleotide phosphodiesterase family.</text>
</comment>
<dbReference type="Proteomes" id="UP001438707">
    <property type="component" value="Unassembled WGS sequence"/>
</dbReference>
<dbReference type="PANTHER" id="PTHR11347">
    <property type="entry name" value="CYCLIC NUCLEOTIDE PHOSPHODIESTERASE"/>
    <property type="match status" value="1"/>
</dbReference>
<evidence type="ECO:0000256" key="6">
    <source>
        <dbReference type="RuleBase" id="RU363067"/>
    </source>
</evidence>
<organism evidence="8 9">
    <name type="scientific">Apatococcus lobatus</name>
    <dbReference type="NCBI Taxonomy" id="904363"/>
    <lineage>
        <taxon>Eukaryota</taxon>
        <taxon>Viridiplantae</taxon>
        <taxon>Chlorophyta</taxon>
        <taxon>core chlorophytes</taxon>
        <taxon>Trebouxiophyceae</taxon>
        <taxon>Chlorellales</taxon>
        <taxon>Chlorellaceae</taxon>
        <taxon>Apatococcus</taxon>
    </lineage>
</organism>
<evidence type="ECO:0000313" key="9">
    <source>
        <dbReference type="Proteomes" id="UP001438707"/>
    </source>
</evidence>
<keyword evidence="9" id="KW-1185">Reference proteome</keyword>
<dbReference type="PRINTS" id="PR00387">
    <property type="entry name" value="PDIESTERASE1"/>
</dbReference>
<dbReference type="EC" id="3.1.4.-" evidence="6"/>
<evidence type="ECO:0000256" key="1">
    <source>
        <dbReference type="ARBA" id="ARBA00022723"/>
    </source>
</evidence>
<feature type="binding site" evidence="4">
    <location>
        <position position="253"/>
    </location>
    <ligand>
        <name>AMP</name>
        <dbReference type="ChEBI" id="CHEBI:456215"/>
    </ligand>
</feature>
<feature type="binding site" evidence="5">
    <location>
        <position position="252"/>
    </location>
    <ligand>
        <name>Zn(2+)</name>
        <dbReference type="ChEBI" id="CHEBI:29105"/>
        <label>1</label>
    </ligand>
</feature>
<feature type="active site" description="Proton donor" evidence="3">
    <location>
        <position position="212"/>
    </location>
</feature>
<dbReference type="GO" id="GO:0007165">
    <property type="term" value="P:signal transduction"/>
    <property type="evidence" value="ECO:0007669"/>
    <property type="project" value="InterPro"/>
</dbReference>
<feature type="binding site" evidence="5">
    <location>
        <position position="253"/>
    </location>
    <ligand>
        <name>Zn(2+)</name>
        <dbReference type="ChEBI" id="CHEBI:29105"/>
        <label>1</label>
    </ligand>
</feature>
<dbReference type="GO" id="GO:0046872">
    <property type="term" value="F:metal ion binding"/>
    <property type="evidence" value="ECO:0007669"/>
    <property type="project" value="UniProtKB-KW"/>
</dbReference>
<feature type="binding site" evidence="4">
    <location>
        <begin position="212"/>
        <end position="216"/>
    </location>
    <ligand>
        <name>AMP</name>
        <dbReference type="ChEBI" id="CHEBI:456215"/>
    </ligand>
</feature>